<feature type="transmembrane region" description="Helical" evidence="1">
    <location>
        <begin position="20"/>
        <end position="45"/>
    </location>
</feature>
<name>A0A3S0ZU13_ELYCH</name>
<accession>A0A3S0ZU13</accession>
<organism evidence="2 3">
    <name type="scientific">Elysia chlorotica</name>
    <name type="common">Eastern emerald elysia</name>
    <name type="synonym">Sea slug</name>
    <dbReference type="NCBI Taxonomy" id="188477"/>
    <lineage>
        <taxon>Eukaryota</taxon>
        <taxon>Metazoa</taxon>
        <taxon>Spiralia</taxon>
        <taxon>Lophotrochozoa</taxon>
        <taxon>Mollusca</taxon>
        <taxon>Gastropoda</taxon>
        <taxon>Heterobranchia</taxon>
        <taxon>Euthyneura</taxon>
        <taxon>Panpulmonata</taxon>
        <taxon>Sacoglossa</taxon>
        <taxon>Placobranchoidea</taxon>
        <taxon>Plakobranchidae</taxon>
        <taxon>Elysia</taxon>
    </lineage>
</organism>
<evidence type="ECO:0000256" key="1">
    <source>
        <dbReference type="SAM" id="Phobius"/>
    </source>
</evidence>
<evidence type="ECO:0000313" key="3">
    <source>
        <dbReference type="Proteomes" id="UP000271974"/>
    </source>
</evidence>
<dbReference type="AlphaFoldDB" id="A0A3S0ZU13"/>
<reference evidence="2 3" key="1">
    <citation type="submission" date="2019-01" db="EMBL/GenBank/DDBJ databases">
        <title>A draft genome assembly of the solar-powered sea slug Elysia chlorotica.</title>
        <authorList>
            <person name="Cai H."/>
            <person name="Li Q."/>
            <person name="Fang X."/>
            <person name="Li J."/>
            <person name="Curtis N.E."/>
            <person name="Altenburger A."/>
            <person name="Shibata T."/>
            <person name="Feng M."/>
            <person name="Maeda T."/>
            <person name="Schwartz J.A."/>
            <person name="Shigenobu S."/>
            <person name="Lundholm N."/>
            <person name="Nishiyama T."/>
            <person name="Yang H."/>
            <person name="Hasebe M."/>
            <person name="Li S."/>
            <person name="Pierce S.K."/>
            <person name="Wang J."/>
        </authorList>
    </citation>
    <scope>NUCLEOTIDE SEQUENCE [LARGE SCALE GENOMIC DNA]</scope>
    <source>
        <strain evidence="2">EC2010</strain>
        <tissue evidence="2">Whole organism of an adult</tissue>
    </source>
</reference>
<evidence type="ECO:0000313" key="2">
    <source>
        <dbReference type="EMBL" id="RUS75280.1"/>
    </source>
</evidence>
<comment type="caution">
    <text evidence="2">The sequence shown here is derived from an EMBL/GenBank/DDBJ whole genome shotgun (WGS) entry which is preliminary data.</text>
</comment>
<dbReference type="Proteomes" id="UP000271974">
    <property type="component" value="Unassembled WGS sequence"/>
</dbReference>
<sequence length="107" mass="13023">MDNSSVINSDQCRACLQISFFFLFFLCLFCICYFLWFILWFFFFYRSHPLCSLSTEIKLWFILAHFFSLPASVHMSQKYGEKKRKKNKTLKTCTFELNYRCQQLINF</sequence>
<keyword evidence="1" id="KW-1133">Transmembrane helix</keyword>
<keyword evidence="1" id="KW-0472">Membrane</keyword>
<feature type="transmembrane region" description="Helical" evidence="1">
    <location>
        <begin position="57"/>
        <end position="76"/>
    </location>
</feature>
<keyword evidence="3" id="KW-1185">Reference proteome</keyword>
<proteinExistence type="predicted"/>
<dbReference type="EMBL" id="RQTK01000755">
    <property type="protein sequence ID" value="RUS75280.1"/>
    <property type="molecule type" value="Genomic_DNA"/>
</dbReference>
<gene>
    <name evidence="2" type="ORF">EGW08_016946</name>
</gene>
<protein>
    <submittedName>
        <fullName evidence="2">Uncharacterized protein</fullName>
    </submittedName>
</protein>
<keyword evidence="1" id="KW-0812">Transmembrane</keyword>